<accession>A0ABQ1UV85</accession>
<gene>
    <name evidence="2" type="ORF">GCM10011339_14990</name>
</gene>
<dbReference type="EMBL" id="BMIU01000006">
    <property type="protein sequence ID" value="GGF27868.1"/>
    <property type="molecule type" value="Genomic_DNA"/>
</dbReference>
<evidence type="ECO:0000313" key="2">
    <source>
        <dbReference type="EMBL" id="GGF27868.1"/>
    </source>
</evidence>
<feature type="compositionally biased region" description="Basic residues" evidence="1">
    <location>
        <begin position="41"/>
        <end position="50"/>
    </location>
</feature>
<feature type="region of interest" description="Disordered" evidence="1">
    <location>
        <begin position="1"/>
        <end position="50"/>
    </location>
</feature>
<sequence length="50" mass="5625">MGKKDKKKQQEEAAEWDVSEGFGGIPEDVELTKNIGCASNRTKKDKKKED</sequence>
<dbReference type="Proteomes" id="UP000647339">
    <property type="component" value="Unassembled WGS sequence"/>
</dbReference>
<name>A0ABQ1UV85_9BACT</name>
<evidence type="ECO:0000256" key="1">
    <source>
        <dbReference type="SAM" id="MobiDB-lite"/>
    </source>
</evidence>
<keyword evidence="3" id="KW-1185">Reference proteome</keyword>
<comment type="caution">
    <text evidence="2">The sequence shown here is derived from an EMBL/GenBank/DDBJ whole genome shotgun (WGS) entry which is preliminary data.</text>
</comment>
<organism evidence="2 3">
    <name type="scientific">Echinicola rosea</name>
    <dbReference type="NCBI Taxonomy" id="1807691"/>
    <lineage>
        <taxon>Bacteria</taxon>
        <taxon>Pseudomonadati</taxon>
        <taxon>Bacteroidota</taxon>
        <taxon>Cytophagia</taxon>
        <taxon>Cytophagales</taxon>
        <taxon>Cyclobacteriaceae</taxon>
        <taxon>Echinicola</taxon>
    </lineage>
</organism>
<dbReference type="RefSeq" id="WP_187328799.1">
    <property type="nucleotide sequence ID" value="NZ_BMIU01000006.1"/>
</dbReference>
<evidence type="ECO:0000313" key="3">
    <source>
        <dbReference type="Proteomes" id="UP000647339"/>
    </source>
</evidence>
<proteinExistence type="predicted"/>
<protein>
    <submittedName>
        <fullName evidence="2">Uncharacterized protein</fullName>
    </submittedName>
</protein>
<reference evidence="3" key="1">
    <citation type="journal article" date="2019" name="Int. J. Syst. Evol. Microbiol.">
        <title>The Global Catalogue of Microorganisms (GCM) 10K type strain sequencing project: providing services to taxonomists for standard genome sequencing and annotation.</title>
        <authorList>
            <consortium name="The Broad Institute Genomics Platform"/>
            <consortium name="The Broad Institute Genome Sequencing Center for Infectious Disease"/>
            <person name="Wu L."/>
            <person name="Ma J."/>
        </authorList>
    </citation>
    <scope>NUCLEOTIDE SEQUENCE [LARGE SCALE GENOMIC DNA]</scope>
    <source>
        <strain evidence="3">CGMCC 1.15407</strain>
    </source>
</reference>